<evidence type="ECO:0000313" key="7">
    <source>
        <dbReference type="Proteomes" id="UP001527866"/>
    </source>
</evidence>
<dbReference type="Pfam" id="PF02668">
    <property type="entry name" value="TauD"/>
    <property type="match status" value="1"/>
</dbReference>
<evidence type="ECO:0000256" key="4">
    <source>
        <dbReference type="ARBA" id="ARBA00023194"/>
    </source>
</evidence>
<dbReference type="SUPFAM" id="SSF51197">
    <property type="entry name" value="Clavaminate synthase-like"/>
    <property type="match status" value="1"/>
</dbReference>
<protein>
    <submittedName>
        <fullName evidence="6">TauD/TfdA family dioxygenase</fullName>
    </submittedName>
</protein>
<reference evidence="6 7" key="1">
    <citation type="submission" date="2023-01" db="EMBL/GenBank/DDBJ databases">
        <title>Draft genome sequence of Nocardiopsis sp. RSe5-2 isolated from halophytes.</title>
        <authorList>
            <person name="Duangmal K."/>
            <person name="Chantavorakit T."/>
        </authorList>
    </citation>
    <scope>NUCLEOTIDE SEQUENCE [LARGE SCALE GENOMIC DNA]</scope>
    <source>
        <strain evidence="6 7">RSe5-2</strain>
    </source>
</reference>
<gene>
    <name evidence="6" type="ORF">O4J56_25525</name>
</gene>
<keyword evidence="7" id="KW-1185">Reference proteome</keyword>
<name>A0ABT4UCM2_9ACTN</name>
<dbReference type="RefSeq" id="WP_270689261.1">
    <property type="nucleotide sequence ID" value="NZ_JAQFWQ010000101.1"/>
</dbReference>
<evidence type="ECO:0000256" key="1">
    <source>
        <dbReference type="ARBA" id="ARBA00001954"/>
    </source>
</evidence>
<dbReference type="Gene3D" id="3.60.130.10">
    <property type="entry name" value="Clavaminate synthase-like"/>
    <property type="match status" value="1"/>
</dbReference>
<keyword evidence="6" id="KW-0223">Dioxygenase</keyword>
<comment type="caution">
    <text evidence="6">The sequence shown here is derived from an EMBL/GenBank/DDBJ whole genome shotgun (WGS) entry which is preliminary data.</text>
</comment>
<dbReference type="InterPro" id="IPR042098">
    <property type="entry name" value="TauD-like_sf"/>
</dbReference>
<proteinExistence type="predicted"/>
<dbReference type="PANTHER" id="PTHR10696">
    <property type="entry name" value="GAMMA-BUTYROBETAINE HYDROXYLASE-RELATED"/>
    <property type="match status" value="1"/>
</dbReference>
<sequence>MPTTDESAICLEHVDEPCAWRRSDFRSEEDWQVRLGEEHAEEIGAALERLRRTGRDRVPPAELTRDDFAFPSLSGLLAEAVRELEYGRGFTVLRGFPVHRLTTGEAVLLAMGIALHMGRPVSQNASGDLVAHVTDHGRGGLSDPRLRAYQTREALPFHTDSADIVGLLVLQNAADGGLSTLASSASVHNRLLERHRELLGLYYSGFVYDRRGEEADGEVPYYRNAVFGYFGGRLSCRYYHRAYIESAAEKTGVPLSPLQRRALDLFEEAAGSDELRVDMRLHPGDLQLLNNNVVVHGRTAYEDAPGRVRDLLRLWLNTPHARELPDDFARFRFGMPAVGTPGP</sequence>
<keyword evidence="3" id="KW-0408">Iron</keyword>
<evidence type="ECO:0000256" key="2">
    <source>
        <dbReference type="ARBA" id="ARBA00023002"/>
    </source>
</evidence>
<dbReference type="GO" id="GO:0051213">
    <property type="term" value="F:dioxygenase activity"/>
    <property type="evidence" value="ECO:0007669"/>
    <property type="project" value="UniProtKB-KW"/>
</dbReference>
<keyword evidence="2" id="KW-0560">Oxidoreductase</keyword>
<evidence type="ECO:0000259" key="5">
    <source>
        <dbReference type="Pfam" id="PF02668"/>
    </source>
</evidence>
<dbReference type="Proteomes" id="UP001527866">
    <property type="component" value="Unassembled WGS sequence"/>
</dbReference>
<dbReference type="InterPro" id="IPR050411">
    <property type="entry name" value="AlphaKG_dependent_hydroxylases"/>
</dbReference>
<dbReference type="InterPro" id="IPR003819">
    <property type="entry name" value="TauD/TfdA-like"/>
</dbReference>
<evidence type="ECO:0000256" key="3">
    <source>
        <dbReference type="ARBA" id="ARBA00023004"/>
    </source>
</evidence>
<accession>A0ABT4UCM2</accession>
<comment type="cofactor">
    <cofactor evidence="1">
        <name>Fe(2+)</name>
        <dbReference type="ChEBI" id="CHEBI:29033"/>
    </cofactor>
</comment>
<dbReference type="EMBL" id="JAQFWQ010000101">
    <property type="protein sequence ID" value="MDA2814032.1"/>
    <property type="molecule type" value="Genomic_DNA"/>
</dbReference>
<keyword evidence="4" id="KW-0045">Antibiotic biosynthesis</keyword>
<feature type="domain" description="TauD/TfdA-like" evidence="5">
    <location>
        <begin position="65"/>
        <end position="315"/>
    </location>
</feature>
<organism evidence="6 7">
    <name type="scientific">Nocardiopsis endophytica</name>
    <dbReference type="NCBI Taxonomy" id="3018445"/>
    <lineage>
        <taxon>Bacteria</taxon>
        <taxon>Bacillati</taxon>
        <taxon>Actinomycetota</taxon>
        <taxon>Actinomycetes</taxon>
        <taxon>Streptosporangiales</taxon>
        <taxon>Nocardiopsidaceae</taxon>
        <taxon>Nocardiopsis</taxon>
    </lineage>
</organism>
<dbReference type="PANTHER" id="PTHR10696:SF56">
    <property type="entry name" value="TAUD_TFDA-LIKE DOMAIN-CONTAINING PROTEIN"/>
    <property type="match status" value="1"/>
</dbReference>
<evidence type="ECO:0000313" key="6">
    <source>
        <dbReference type="EMBL" id="MDA2814032.1"/>
    </source>
</evidence>